<protein>
    <submittedName>
        <fullName evidence="1">Uncharacterized protein</fullName>
    </submittedName>
</protein>
<sequence length="83" mass="8973">MTIAQVLHVSAKIVWQLGRNDGSGVFKSCMELRVVSDSDDLIHGWGIDFQLGYCAQGDRKQKVGVVDAEYIVHLGVPSLGGSN</sequence>
<dbReference type="InterPro" id="IPR007877">
    <property type="entry name" value="DUF707"/>
</dbReference>
<evidence type="ECO:0000313" key="1">
    <source>
        <dbReference type="EMBL" id="KAI7733351.1"/>
    </source>
</evidence>
<accession>A0AAD5C0Z0</accession>
<evidence type="ECO:0000313" key="2">
    <source>
        <dbReference type="Proteomes" id="UP001206925"/>
    </source>
</evidence>
<organism evidence="1 2">
    <name type="scientific">Ambrosia artemisiifolia</name>
    <name type="common">Common ragweed</name>
    <dbReference type="NCBI Taxonomy" id="4212"/>
    <lineage>
        <taxon>Eukaryota</taxon>
        <taxon>Viridiplantae</taxon>
        <taxon>Streptophyta</taxon>
        <taxon>Embryophyta</taxon>
        <taxon>Tracheophyta</taxon>
        <taxon>Spermatophyta</taxon>
        <taxon>Magnoliopsida</taxon>
        <taxon>eudicotyledons</taxon>
        <taxon>Gunneridae</taxon>
        <taxon>Pentapetalae</taxon>
        <taxon>asterids</taxon>
        <taxon>campanulids</taxon>
        <taxon>Asterales</taxon>
        <taxon>Asteraceae</taxon>
        <taxon>Asteroideae</taxon>
        <taxon>Heliantheae alliance</taxon>
        <taxon>Heliantheae</taxon>
        <taxon>Ambrosia</taxon>
    </lineage>
</organism>
<reference evidence="1" key="1">
    <citation type="submission" date="2022-06" db="EMBL/GenBank/DDBJ databases">
        <title>Uncovering the hologenomic basis of an extraordinary plant invasion.</title>
        <authorList>
            <person name="Bieker V.C."/>
            <person name="Martin M.D."/>
            <person name="Gilbert T."/>
            <person name="Hodgins K."/>
            <person name="Battlay P."/>
            <person name="Petersen B."/>
            <person name="Wilson J."/>
        </authorList>
    </citation>
    <scope>NUCLEOTIDE SEQUENCE</scope>
    <source>
        <strain evidence="1">AA19_3_7</strain>
        <tissue evidence="1">Leaf</tissue>
    </source>
</reference>
<name>A0AAD5C0Z0_AMBAR</name>
<feature type="non-terminal residue" evidence="1">
    <location>
        <position position="83"/>
    </location>
</feature>
<comment type="caution">
    <text evidence="1">The sequence shown here is derived from an EMBL/GenBank/DDBJ whole genome shotgun (WGS) entry which is preliminary data.</text>
</comment>
<dbReference type="AlphaFoldDB" id="A0AAD5C0Z0"/>
<keyword evidence="2" id="KW-1185">Reference proteome</keyword>
<dbReference type="Pfam" id="PF05212">
    <property type="entry name" value="DUF707"/>
    <property type="match status" value="1"/>
</dbReference>
<dbReference type="Proteomes" id="UP001206925">
    <property type="component" value="Unassembled WGS sequence"/>
</dbReference>
<dbReference type="EMBL" id="JAMZMK010010021">
    <property type="protein sequence ID" value="KAI7733351.1"/>
    <property type="molecule type" value="Genomic_DNA"/>
</dbReference>
<dbReference type="PANTHER" id="PTHR31210:SF11">
    <property type="entry name" value="KETOGLUTARATE REDUCTASE TRANS-SPLICING-LIKE PROTEIN, PUTATIVE (DUF707)-RELATED"/>
    <property type="match status" value="1"/>
</dbReference>
<gene>
    <name evidence="1" type="ORF">M8C21_004478</name>
</gene>
<proteinExistence type="predicted"/>
<dbReference type="PANTHER" id="PTHR31210">
    <property type="entry name" value="OS06G0731900 PROTEIN"/>
    <property type="match status" value="1"/>
</dbReference>